<dbReference type="VEuPathDB" id="VectorBase:GAUT007757"/>
<evidence type="ECO:0000313" key="2">
    <source>
        <dbReference type="Proteomes" id="UP000078200"/>
    </source>
</evidence>
<dbReference type="AlphaFoldDB" id="A0A1A9UKT9"/>
<reference evidence="1" key="1">
    <citation type="submission" date="2020-05" db="UniProtKB">
        <authorList>
            <consortium name="EnsemblMetazoa"/>
        </authorList>
    </citation>
    <scope>IDENTIFICATION</scope>
    <source>
        <strain evidence="1">TTRI</strain>
    </source>
</reference>
<keyword evidence="2" id="KW-1185">Reference proteome</keyword>
<organism evidence="1 2">
    <name type="scientific">Glossina austeni</name>
    <name type="common">Savannah tsetse fly</name>
    <dbReference type="NCBI Taxonomy" id="7395"/>
    <lineage>
        <taxon>Eukaryota</taxon>
        <taxon>Metazoa</taxon>
        <taxon>Ecdysozoa</taxon>
        <taxon>Arthropoda</taxon>
        <taxon>Hexapoda</taxon>
        <taxon>Insecta</taxon>
        <taxon>Pterygota</taxon>
        <taxon>Neoptera</taxon>
        <taxon>Endopterygota</taxon>
        <taxon>Diptera</taxon>
        <taxon>Brachycera</taxon>
        <taxon>Muscomorpha</taxon>
        <taxon>Hippoboscoidea</taxon>
        <taxon>Glossinidae</taxon>
        <taxon>Glossina</taxon>
    </lineage>
</organism>
<sequence>MSTNTNKLQTFDNSHVSQFITYLVNCKKEHASTALDVPGNNEAEECINVQHLAREIFSIGLLDVFCTMSVKINRCRADEDFSVYIVPVMAAKTHKYERRPRKPDANCTCKTKTTRRKATAGTYVTQTNAAHSHKGRALCATLHKAELKKCLKGGVKINEPRKWQLRYYSDYQCKSATQLLAFVGLGKHGQASQNALPYKLIVPRASNENMNIIEKYRLRYYAITLSAMISAFCHNLEYPHLNLENNEVADNR</sequence>
<name>A0A1A9UKT9_GLOAU</name>
<dbReference type="EnsemblMetazoa" id="GAUT007757-RA">
    <property type="protein sequence ID" value="GAUT007757-PA"/>
    <property type="gene ID" value="GAUT007757"/>
</dbReference>
<dbReference type="Proteomes" id="UP000078200">
    <property type="component" value="Unassembled WGS sequence"/>
</dbReference>
<protein>
    <submittedName>
        <fullName evidence="1">Uncharacterized protein</fullName>
    </submittedName>
</protein>
<accession>A0A1A9UKT9</accession>
<proteinExistence type="predicted"/>
<evidence type="ECO:0000313" key="1">
    <source>
        <dbReference type="EnsemblMetazoa" id="GAUT007757-PA"/>
    </source>
</evidence>